<evidence type="ECO:0000313" key="1">
    <source>
        <dbReference type="EMBL" id="PWG60918.1"/>
    </source>
</evidence>
<dbReference type="OrthoDB" id="7065248at2"/>
<reference evidence="1 2" key="1">
    <citation type="submission" date="2018-05" db="EMBL/GenBank/DDBJ databases">
        <title>Spiribacter halobius sp. nov., a moderately halophilic bacterium isolated from marine solar saltern.</title>
        <authorList>
            <person name="Zheng W.-S."/>
            <person name="Lu D.-C."/>
            <person name="Du Z.-J."/>
        </authorList>
    </citation>
    <scope>NUCLEOTIDE SEQUENCE [LARGE SCALE GENOMIC DNA]</scope>
    <source>
        <strain evidence="1 2">E85</strain>
    </source>
</reference>
<dbReference type="RefSeq" id="WP_109680411.1">
    <property type="nucleotide sequence ID" value="NZ_CP086615.1"/>
</dbReference>
<comment type="caution">
    <text evidence="1">The sequence shown here is derived from an EMBL/GenBank/DDBJ whole genome shotgun (WGS) entry which is preliminary data.</text>
</comment>
<dbReference type="AlphaFoldDB" id="A0A2U2MVN5"/>
<sequence length="82" mass="8960">MTEPPPPALPNIEALIEEDGQITVGHLDPVGVVAIANDEHNALAMLRRRRGENLAALLRRLDAAVHLALEEGERTDEINPPR</sequence>
<evidence type="ECO:0000313" key="2">
    <source>
        <dbReference type="Proteomes" id="UP000245474"/>
    </source>
</evidence>
<proteinExistence type="predicted"/>
<name>A0A2U2MVN5_9GAMM</name>
<dbReference type="Proteomes" id="UP000245474">
    <property type="component" value="Unassembled WGS sequence"/>
</dbReference>
<keyword evidence="2" id="KW-1185">Reference proteome</keyword>
<dbReference type="EMBL" id="QFFI01000069">
    <property type="protein sequence ID" value="PWG60918.1"/>
    <property type="molecule type" value="Genomic_DNA"/>
</dbReference>
<protein>
    <submittedName>
        <fullName evidence="1">Uncharacterized protein</fullName>
    </submittedName>
</protein>
<organism evidence="1 2">
    <name type="scientific">Sediminicurvatus halobius</name>
    <dbReference type="NCBI Taxonomy" id="2182432"/>
    <lineage>
        <taxon>Bacteria</taxon>
        <taxon>Pseudomonadati</taxon>
        <taxon>Pseudomonadota</taxon>
        <taxon>Gammaproteobacteria</taxon>
        <taxon>Chromatiales</taxon>
        <taxon>Ectothiorhodospiraceae</taxon>
        <taxon>Sediminicurvatus</taxon>
    </lineage>
</organism>
<gene>
    <name evidence="1" type="ORF">DEM34_19125</name>
</gene>
<accession>A0A2U2MVN5</accession>